<accession>A0A964BQX8</accession>
<proteinExistence type="predicted"/>
<feature type="signal peptide" evidence="1">
    <location>
        <begin position="1"/>
        <end position="19"/>
    </location>
</feature>
<keyword evidence="1" id="KW-0732">Signal</keyword>
<dbReference type="Proteomes" id="UP000729733">
    <property type="component" value="Unassembled WGS sequence"/>
</dbReference>
<comment type="caution">
    <text evidence="2">The sequence shown here is derived from an EMBL/GenBank/DDBJ whole genome shotgun (WGS) entry which is preliminary data.</text>
</comment>
<name>A0A964BQX8_9CYAN</name>
<dbReference type="RefSeq" id="WP_229639218.1">
    <property type="nucleotide sequence ID" value="NZ_JADWDC010000007.1"/>
</dbReference>
<sequence length="176" mass="19386">MKRNLIAQIMLGLSLNAIAIATGVESAVANDRFACDTNQMSTTVMTERGSIPLIRWTDRSFPPPFTPEQRCQIVSNRFKQFHNNGTLKYIKAETINNLPALCVAAYKGGSCLPDGLLVTFKPGTDANRALVQILDRRVWAASGPIHLSSADKPESVVSQVNGETYVNMELFLNWSE</sequence>
<protein>
    <submittedName>
        <fullName evidence="2">COP23 domain-containing protein</fullName>
    </submittedName>
</protein>
<evidence type="ECO:0000256" key="1">
    <source>
        <dbReference type="SAM" id="SignalP"/>
    </source>
</evidence>
<evidence type="ECO:0000313" key="2">
    <source>
        <dbReference type="EMBL" id="MCC0176180.1"/>
    </source>
</evidence>
<dbReference type="InterPro" id="IPR025478">
    <property type="entry name" value="COP23"/>
</dbReference>
<dbReference type="Pfam" id="PF14218">
    <property type="entry name" value="COP23"/>
    <property type="match status" value="1"/>
</dbReference>
<dbReference type="AlphaFoldDB" id="A0A964BQX8"/>
<evidence type="ECO:0000313" key="3">
    <source>
        <dbReference type="Proteomes" id="UP000729733"/>
    </source>
</evidence>
<organism evidence="2 3">
    <name type="scientific">Waterburya agarophytonicola KI4</name>
    <dbReference type="NCBI Taxonomy" id="2874699"/>
    <lineage>
        <taxon>Bacteria</taxon>
        <taxon>Bacillati</taxon>
        <taxon>Cyanobacteriota</taxon>
        <taxon>Cyanophyceae</taxon>
        <taxon>Pleurocapsales</taxon>
        <taxon>Hyellaceae</taxon>
        <taxon>Waterburya</taxon>
        <taxon>Waterburya agarophytonicola</taxon>
    </lineage>
</organism>
<dbReference type="EMBL" id="JADWDC010000007">
    <property type="protein sequence ID" value="MCC0176180.1"/>
    <property type="molecule type" value="Genomic_DNA"/>
</dbReference>
<feature type="chain" id="PRO_5037362587" evidence="1">
    <location>
        <begin position="20"/>
        <end position="176"/>
    </location>
</feature>
<reference evidence="2" key="1">
    <citation type="journal article" date="2021" name="Antonie Van Leeuwenhoek">
        <title>Draft genome and description of Waterburya agarophytonicola gen. nov. sp. nov. (Pleurocapsales, Cyanobacteria): a seaweed symbiont.</title>
        <authorList>
            <person name="Bonthond G."/>
            <person name="Shalygin S."/>
            <person name="Bayer T."/>
            <person name="Weinberger F."/>
        </authorList>
    </citation>
    <scope>NUCLEOTIDE SEQUENCE</scope>
    <source>
        <strain evidence="2">KI4</strain>
    </source>
</reference>
<keyword evidence="3" id="KW-1185">Reference proteome</keyword>
<gene>
    <name evidence="2" type="ORF">I4641_04215</name>
</gene>